<dbReference type="InterPro" id="IPR050991">
    <property type="entry name" value="ECM_Regulatory_Proteins"/>
</dbReference>
<gene>
    <name evidence="3" type="ORF">J4N46_09430</name>
</gene>
<proteinExistence type="predicted"/>
<accession>A0ABS3PZ58</accession>
<dbReference type="InterPro" id="IPR036116">
    <property type="entry name" value="FN3_sf"/>
</dbReference>
<evidence type="ECO:0000313" key="4">
    <source>
        <dbReference type="Proteomes" id="UP000681610"/>
    </source>
</evidence>
<comment type="caution">
    <text evidence="3">The sequence shown here is derived from an EMBL/GenBank/DDBJ whole genome shotgun (WGS) entry which is preliminary data.</text>
</comment>
<dbReference type="SUPFAM" id="SSF52047">
    <property type="entry name" value="RNI-like"/>
    <property type="match status" value="1"/>
</dbReference>
<dbReference type="PANTHER" id="PTHR46708:SF2">
    <property type="entry name" value="FIBRONECTIN TYPE-III DOMAIN-CONTAINING PROTEIN"/>
    <property type="match status" value="1"/>
</dbReference>
<evidence type="ECO:0000313" key="3">
    <source>
        <dbReference type="EMBL" id="MBO1884625.1"/>
    </source>
</evidence>
<dbReference type="PROSITE" id="PS50853">
    <property type="entry name" value="FN3"/>
    <property type="match status" value="3"/>
</dbReference>
<dbReference type="Proteomes" id="UP000681610">
    <property type="component" value="Unassembled WGS sequence"/>
</dbReference>
<feature type="domain" description="Fibronectin type-III" evidence="2">
    <location>
        <begin position="225"/>
        <end position="322"/>
    </location>
</feature>
<dbReference type="SMART" id="SM00060">
    <property type="entry name" value="FN3"/>
    <property type="match status" value="3"/>
</dbReference>
<dbReference type="InterPro" id="IPR032675">
    <property type="entry name" value="LRR_dom_sf"/>
</dbReference>
<evidence type="ECO:0000259" key="2">
    <source>
        <dbReference type="PROSITE" id="PS50853"/>
    </source>
</evidence>
<reference evidence="3 4" key="1">
    <citation type="submission" date="2021-03" db="EMBL/GenBank/DDBJ databases">
        <title>Isolation and description of Capnocytophaga bilenii sp. nov., a novel Capnocytophaga species, isolated from a gingivitis subject.</title>
        <authorList>
            <person name="Antezack A."/>
            <person name="Monnet-Corti V."/>
            <person name="La Scola B."/>
        </authorList>
    </citation>
    <scope>NUCLEOTIDE SEQUENCE [LARGE SCALE GENOMIC DNA]</scope>
    <source>
        <strain evidence="3 4">Marseille-Q4570</strain>
    </source>
</reference>
<dbReference type="EMBL" id="JAGDYP010000007">
    <property type="protein sequence ID" value="MBO1884625.1"/>
    <property type="molecule type" value="Genomic_DNA"/>
</dbReference>
<sequence>MKNLSNIRPAHWLIFTLANWLIFVGCSKSNNDEPEAPTTVQTPEHLTDWSPKPKIDVAQPYMAFATGNVSATTLSLTAVGSTATATDVWVDTNNNGVFDEGIDKRITDFTKPITFTATKGLFTVYGKVKELNATGNALTAADVRKNEALTKLNIADNWLEEKALLDLVKSLPTATGTTEVVLHRAEGDGNAVTDAVLIAAKQRGWQTLKIKDNKETPDLPADTKAPKAGAITEATATAFNTLSLKWTAATDDKTATGKLRYQVLYNVKGSSEVKTSEVKENMLALILTGLTEKTTYIVKVKVMDEANNTTEYQAKEVTTPAAPEAADKEAPKAGAISEATATFNTLNLKWTAATDNKTVAGKLRYQVLYNVKGSSEVKTSELKENMLALTLIGLTEKTTYVVKVKVMDEANNATDYEAKEVTTPAEPDNQAPTPAAISDRIIVTDQTATLSWEAATDNKTSFEGLRYQVFWKVNGSAEVKNSGTPKAAFFSYKIEGLTPSTTYTIWVEVFDKAGNKAKYPEKTFTTAKKEETKTEGLNTSHYIVLTTKKAVGEKIELDIYAFDEYKAGVWVDLNGNGKWDEGIDEKPTEFNRKIKYTLQAQRIRIYGIVRNMKCPKNQLTEVDISHTPALTRLYAAENNLPSIAHLEDIEELSIDSHTLLASSLPEGLTELIVRETTPLTTINTSLFTELRILDIDNCKNLKSLDLSKNEKLTNLSVYNTGLTTLDLSNQPNLRILYADFNPLTKLNVAGNRALQYVRIELTQKGEGLQGKALMDFLKQLPTQKEGEEGSIYLSPAQATEAVKNYLRSKFWKVN</sequence>
<feature type="domain" description="Fibronectin type-III" evidence="2">
    <location>
        <begin position="433"/>
        <end position="529"/>
    </location>
</feature>
<dbReference type="PANTHER" id="PTHR46708">
    <property type="entry name" value="TENASCIN"/>
    <property type="match status" value="1"/>
</dbReference>
<evidence type="ECO:0000256" key="1">
    <source>
        <dbReference type="ARBA" id="ARBA00022737"/>
    </source>
</evidence>
<dbReference type="CDD" id="cd00063">
    <property type="entry name" value="FN3"/>
    <property type="match status" value="2"/>
</dbReference>
<dbReference type="RefSeq" id="WP_208059086.1">
    <property type="nucleotide sequence ID" value="NZ_JAGDYP010000007.1"/>
</dbReference>
<keyword evidence="1" id="KW-0677">Repeat</keyword>
<dbReference type="Gene3D" id="2.60.40.10">
    <property type="entry name" value="Immunoglobulins"/>
    <property type="match status" value="3"/>
</dbReference>
<feature type="domain" description="Fibronectin type-III" evidence="2">
    <location>
        <begin position="330"/>
        <end position="426"/>
    </location>
</feature>
<name>A0ABS3PZ58_9FLAO</name>
<protein>
    <submittedName>
        <fullName evidence="3">Fibronectin type III domain-containing protein</fullName>
    </submittedName>
</protein>
<dbReference type="SUPFAM" id="SSF49265">
    <property type="entry name" value="Fibronectin type III"/>
    <property type="match status" value="2"/>
</dbReference>
<organism evidence="3 4">
    <name type="scientific">Capnocytophaga bilenii</name>
    <dbReference type="NCBI Taxonomy" id="2819369"/>
    <lineage>
        <taxon>Bacteria</taxon>
        <taxon>Pseudomonadati</taxon>
        <taxon>Bacteroidota</taxon>
        <taxon>Flavobacteriia</taxon>
        <taxon>Flavobacteriales</taxon>
        <taxon>Flavobacteriaceae</taxon>
        <taxon>Capnocytophaga</taxon>
    </lineage>
</organism>
<dbReference type="InterPro" id="IPR003961">
    <property type="entry name" value="FN3_dom"/>
</dbReference>
<keyword evidence="4" id="KW-1185">Reference proteome</keyword>
<dbReference type="InterPro" id="IPR013783">
    <property type="entry name" value="Ig-like_fold"/>
</dbReference>
<dbReference type="PROSITE" id="PS51257">
    <property type="entry name" value="PROKAR_LIPOPROTEIN"/>
    <property type="match status" value="1"/>
</dbReference>
<dbReference type="Pfam" id="PF00041">
    <property type="entry name" value="fn3"/>
    <property type="match status" value="1"/>
</dbReference>
<dbReference type="Gene3D" id="3.80.10.10">
    <property type="entry name" value="Ribonuclease Inhibitor"/>
    <property type="match status" value="1"/>
</dbReference>